<evidence type="ECO:0000313" key="2">
    <source>
        <dbReference type="Proteomes" id="UP001165293"/>
    </source>
</evidence>
<sequence length="147" mass="16259">MRFEESPGLVVDNALSIGFLCLDPYMPLKFFVSVVRWEIRRASRLALAGLIVEIPEVKGFPPPDVMARKDMVIAWAESAHGDAFEQIGRAARDARLRLAIVAPEEYIDRDLIGLKIAAIHGLTACIVTTEQAAIAWMKVVNRQSTSP</sequence>
<proteinExistence type="predicted"/>
<name>A0ABS8JM04_9GAMM</name>
<dbReference type="RefSeq" id="WP_230528425.1">
    <property type="nucleotide sequence ID" value="NZ_JAJGAK010000005.1"/>
</dbReference>
<gene>
    <name evidence="1" type="ORF">LK996_16290</name>
</gene>
<comment type="caution">
    <text evidence="1">The sequence shown here is derived from an EMBL/GenBank/DDBJ whole genome shotgun (WGS) entry which is preliminary data.</text>
</comment>
<accession>A0ABS8JM04</accession>
<reference evidence="1" key="1">
    <citation type="submission" date="2021-10" db="EMBL/GenBank/DDBJ databases">
        <authorList>
            <person name="Lyu M."/>
            <person name="Wang X."/>
            <person name="Meng X."/>
            <person name="Xu K."/>
        </authorList>
    </citation>
    <scope>NUCLEOTIDE SEQUENCE</scope>
    <source>
        <strain evidence="1">A6</strain>
    </source>
</reference>
<dbReference type="Proteomes" id="UP001165293">
    <property type="component" value="Unassembled WGS sequence"/>
</dbReference>
<keyword evidence="2" id="KW-1185">Reference proteome</keyword>
<evidence type="ECO:0000313" key="1">
    <source>
        <dbReference type="EMBL" id="MCC8364631.1"/>
    </source>
</evidence>
<protein>
    <submittedName>
        <fullName evidence="1">Uncharacterized protein</fullName>
    </submittedName>
</protein>
<dbReference type="EMBL" id="JAJGAK010000005">
    <property type="protein sequence ID" value="MCC8364631.1"/>
    <property type="molecule type" value="Genomic_DNA"/>
</dbReference>
<organism evidence="1 2">
    <name type="scientific">Noviluteimonas lactosilytica</name>
    <dbReference type="NCBI Taxonomy" id="2888523"/>
    <lineage>
        <taxon>Bacteria</taxon>
        <taxon>Pseudomonadati</taxon>
        <taxon>Pseudomonadota</taxon>
        <taxon>Gammaproteobacteria</taxon>
        <taxon>Lysobacterales</taxon>
        <taxon>Lysobacteraceae</taxon>
        <taxon>Noviluteimonas</taxon>
    </lineage>
</organism>